<evidence type="ECO:0000313" key="3">
    <source>
        <dbReference type="Proteomes" id="UP000541444"/>
    </source>
</evidence>
<dbReference type="InterPro" id="IPR001441">
    <property type="entry name" value="UPP_synth-like"/>
</dbReference>
<dbReference type="GO" id="GO:0009451">
    <property type="term" value="P:RNA modification"/>
    <property type="evidence" value="ECO:0007669"/>
    <property type="project" value="InterPro"/>
</dbReference>
<accession>A0A7J7LPN8</accession>
<dbReference type="EMBL" id="JACGCM010002117">
    <property type="protein sequence ID" value="KAF6144512.1"/>
    <property type="molecule type" value="Genomic_DNA"/>
</dbReference>
<dbReference type="SUPFAM" id="SSF64005">
    <property type="entry name" value="Undecaprenyl diphosphate synthase"/>
    <property type="match status" value="1"/>
</dbReference>
<comment type="caution">
    <text evidence="2">The sequence shown here is derived from an EMBL/GenBank/DDBJ whole genome shotgun (WGS) entry which is preliminary data.</text>
</comment>
<dbReference type="Gene3D" id="1.25.40.10">
    <property type="entry name" value="Tetratricopeptide repeat domain"/>
    <property type="match status" value="1"/>
</dbReference>
<dbReference type="InterPro" id="IPR036424">
    <property type="entry name" value="UPP_synth-like_sf"/>
</dbReference>
<dbReference type="Pfam" id="PF01255">
    <property type="entry name" value="Prenyltransf"/>
    <property type="match status" value="1"/>
</dbReference>
<dbReference type="Gene3D" id="3.40.1180.10">
    <property type="entry name" value="Decaprenyl diphosphate synthase-like"/>
    <property type="match status" value="1"/>
</dbReference>
<dbReference type="PANTHER" id="PTHR47926:SF452">
    <property type="entry name" value="PENTATRICOPEPTIDE REPEAT-CONTAINING PROTEIN"/>
    <property type="match status" value="1"/>
</dbReference>
<dbReference type="GO" id="GO:0016765">
    <property type="term" value="F:transferase activity, transferring alkyl or aryl (other than methyl) groups"/>
    <property type="evidence" value="ECO:0007669"/>
    <property type="project" value="InterPro"/>
</dbReference>
<dbReference type="InterPro" id="IPR011990">
    <property type="entry name" value="TPR-like_helical_dom_sf"/>
</dbReference>
<proteinExistence type="predicted"/>
<organism evidence="2 3">
    <name type="scientific">Kingdonia uniflora</name>
    <dbReference type="NCBI Taxonomy" id="39325"/>
    <lineage>
        <taxon>Eukaryota</taxon>
        <taxon>Viridiplantae</taxon>
        <taxon>Streptophyta</taxon>
        <taxon>Embryophyta</taxon>
        <taxon>Tracheophyta</taxon>
        <taxon>Spermatophyta</taxon>
        <taxon>Magnoliopsida</taxon>
        <taxon>Ranunculales</taxon>
        <taxon>Circaeasteraceae</taxon>
        <taxon>Kingdonia</taxon>
    </lineage>
</organism>
<reference evidence="2 3" key="1">
    <citation type="journal article" date="2020" name="IScience">
        <title>Genome Sequencing of the Endangered Kingdonia uniflora (Circaeasteraceae, Ranunculales) Reveals Potential Mechanisms of Evolutionary Specialization.</title>
        <authorList>
            <person name="Sun Y."/>
            <person name="Deng T."/>
            <person name="Zhang A."/>
            <person name="Moore M.J."/>
            <person name="Landis J.B."/>
            <person name="Lin N."/>
            <person name="Zhang H."/>
            <person name="Zhang X."/>
            <person name="Huang J."/>
            <person name="Zhang X."/>
            <person name="Sun H."/>
            <person name="Wang H."/>
        </authorList>
    </citation>
    <scope>NUCLEOTIDE SEQUENCE [LARGE SCALE GENOMIC DNA]</scope>
    <source>
        <strain evidence="2">TB1705</strain>
        <tissue evidence="2">Leaf</tissue>
    </source>
</reference>
<dbReference type="OrthoDB" id="1698206at2759"/>
<dbReference type="PANTHER" id="PTHR47926">
    <property type="entry name" value="PENTATRICOPEPTIDE REPEAT-CONTAINING PROTEIN"/>
    <property type="match status" value="1"/>
</dbReference>
<sequence length="283" mass="31409">MIYVAYTSTDEIVHTVQESYNEKKDDIRHHEIDKELPIKLADLENHMYMAVAPDPDILVRTSDETRLSNFLLCWPRRMGKAVRAVTGYSLVHVGDKGLDCMVWAGMEYDYIQLYNYGWALVKSVELRRTKWVHYSAIRGGSTPEVEIGTALLDTSSKCGAIDASGKVFDQMLQESIVSRSAMIVASAMHVNVQNALVLLTEMKLQVLMPNAVTILSVIQITIDVIPGASIWGALLSACSNYGDSELGGAVVSLVVLSRRKMLRLETVLRSFGKNKSTYSEKSG</sequence>
<name>A0A7J7LPN8_9MAGN</name>
<dbReference type="GO" id="GO:0003723">
    <property type="term" value="F:RNA binding"/>
    <property type="evidence" value="ECO:0007669"/>
    <property type="project" value="InterPro"/>
</dbReference>
<keyword evidence="3" id="KW-1185">Reference proteome</keyword>
<keyword evidence="1" id="KW-0808">Transferase</keyword>
<dbReference type="Proteomes" id="UP000541444">
    <property type="component" value="Unassembled WGS sequence"/>
</dbReference>
<evidence type="ECO:0000256" key="1">
    <source>
        <dbReference type="ARBA" id="ARBA00022679"/>
    </source>
</evidence>
<gene>
    <name evidence="2" type="ORF">GIB67_023958</name>
</gene>
<dbReference type="AlphaFoldDB" id="A0A7J7LPN8"/>
<evidence type="ECO:0000313" key="2">
    <source>
        <dbReference type="EMBL" id="KAF6144512.1"/>
    </source>
</evidence>
<protein>
    <submittedName>
        <fullName evidence="2">Uncharacterized protein</fullName>
    </submittedName>
</protein>
<dbReference type="InterPro" id="IPR046960">
    <property type="entry name" value="PPR_At4g14850-like_plant"/>
</dbReference>